<dbReference type="PROSITE" id="PS51263">
    <property type="entry name" value="ADF_H"/>
    <property type="match status" value="1"/>
</dbReference>
<dbReference type="Pfam" id="PF00241">
    <property type="entry name" value="Cofilin_ADF"/>
    <property type="match status" value="1"/>
</dbReference>
<dbReference type="InParanoid" id="D3B726"/>
<dbReference type="SUPFAM" id="SSF55753">
    <property type="entry name" value="Actin depolymerizing proteins"/>
    <property type="match status" value="1"/>
</dbReference>
<protein>
    <submittedName>
        <fullName evidence="4">Cofilin-2</fullName>
    </submittedName>
</protein>
<name>D3B726_HETP5</name>
<comment type="caution">
    <text evidence="4">The sequence shown here is derived from an EMBL/GenBank/DDBJ whole genome shotgun (WGS) entry which is preliminary data.</text>
</comment>
<dbReference type="InterPro" id="IPR017904">
    <property type="entry name" value="ADF/Cofilin"/>
</dbReference>
<dbReference type="RefSeq" id="XP_020434686.1">
    <property type="nucleotide sequence ID" value="XM_020575166.1"/>
</dbReference>
<dbReference type="InterPro" id="IPR029006">
    <property type="entry name" value="ADF-H/Gelsolin-like_dom_sf"/>
</dbReference>
<proteinExistence type="inferred from homology"/>
<dbReference type="GeneID" id="31359745"/>
<dbReference type="Proteomes" id="UP000001396">
    <property type="component" value="Unassembled WGS sequence"/>
</dbReference>
<keyword evidence="5" id="KW-1185">Reference proteome</keyword>
<feature type="domain" description="ADF-H" evidence="3">
    <location>
        <begin position="1"/>
        <end position="132"/>
    </location>
</feature>
<keyword evidence="2" id="KW-0009">Actin-binding</keyword>
<reference evidence="4 5" key="1">
    <citation type="journal article" date="2011" name="Genome Res.">
        <title>Phylogeny-wide analysis of social amoeba genomes highlights ancient origins for complex intercellular communication.</title>
        <authorList>
            <person name="Heidel A.J."/>
            <person name="Lawal H.M."/>
            <person name="Felder M."/>
            <person name="Schilde C."/>
            <person name="Helps N.R."/>
            <person name="Tunggal B."/>
            <person name="Rivero F."/>
            <person name="John U."/>
            <person name="Schleicher M."/>
            <person name="Eichinger L."/>
            <person name="Platzer M."/>
            <person name="Noegel A.A."/>
            <person name="Schaap P."/>
            <person name="Gloeckner G."/>
        </authorList>
    </citation>
    <scope>NUCLEOTIDE SEQUENCE [LARGE SCALE GENOMIC DNA]</scope>
    <source>
        <strain evidence="5">ATCC 26659 / Pp 5 / PN500</strain>
    </source>
</reference>
<dbReference type="STRING" id="670386.D3B726"/>
<dbReference type="AlphaFoldDB" id="D3B726"/>
<organism evidence="4 5">
    <name type="scientific">Heterostelium pallidum (strain ATCC 26659 / Pp 5 / PN500)</name>
    <name type="common">Cellular slime mold</name>
    <name type="synonym">Polysphondylium pallidum</name>
    <dbReference type="NCBI Taxonomy" id="670386"/>
    <lineage>
        <taxon>Eukaryota</taxon>
        <taxon>Amoebozoa</taxon>
        <taxon>Evosea</taxon>
        <taxon>Eumycetozoa</taxon>
        <taxon>Dictyostelia</taxon>
        <taxon>Acytosteliales</taxon>
        <taxon>Acytosteliaceae</taxon>
        <taxon>Heterostelium</taxon>
    </lineage>
</organism>
<evidence type="ECO:0000313" key="4">
    <source>
        <dbReference type="EMBL" id="EFA82569.1"/>
    </source>
</evidence>
<accession>D3B726</accession>
<dbReference type="GO" id="GO:0015629">
    <property type="term" value="C:actin cytoskeleton"/>
    <property type="evidence" value="ECO:0007669"/>
    <property type="project" value="InterPro"/>
</dbReference>
<evidence type="ECO:0000256" key="1">
    <source>
        <dbReference type="ARBA" id="ARBA00006844"/>
    </source>
</evidence>
<dbReference type="GO" id="GO:0003779">
    <property type="term" value="F:actin binding"/>
    <property type="evidence" value="ECO:0007669"/>
    <property type="project" value="UniProtKB-KW"/>
</dbReference>
<evidence type="ECO:0000256" key="2">
    <source>
        <dbReference type="ARBA" id="ARBA00023203"/>
    </source>
</evidence>
<dbReference type="EMBL" id="ADBJ01000018">
    <property type="protein sequence ID" value="EFA82569.1"/>
    <property type="molecule type" value="Genomic_DNA"/>
</dbReference>
<evidence type="ECO:0000313" key="5">
    <source>
        <dbReference type="Proteomes" id="UP000001396"/>
    </source>
</evidence>
<comment type="similarity">
    <text evidence="1">Belongs to the actin-binding proteins ADF family.</text>
</comment>
<dbReference type="SMART" id="SM00102">
    <property type="entry name" value="ADF"/>
    <property type="match status" value="1"/>
</dbReference>
<dbReference type="GO" id="GO:0030042">
    <property type="term" value="P:actin filament depolymerization"/>
    <property type="evidence" value="ECO:0007669"/>
    <property type="project" value="InterPro"/>
</dbReference>
<gene>
    <name evidence="4" type="primary">cofC-2</name>
    <name evidence="4" type="ORF">PPL_04258</name>
</gene>
<dbReference type="Gene3D" id="3.40.20.10">
    <property type="entry name" value="Severin"/>
    <property type="match status" value="1"/>
</dbReference>
<dbReference type="InterPro" id="IPR002108">
    <property type="entry name" value="ADF-H"/>
</dbReference>
<sequence>MSVVINPECKAAVDVLKQKVNRAVIFRADAATRELVVDRTFPEGTQYDDVISNLVDDHGRFLVVDFQYTNKENVATSKPIFIFWYPHAISAEEIELYSNARAPFSQDVGIPMLIQAVDQNEITPSCITYYLNQ</sequence>
<evidence type="ECO:0000259" key="3">
    <source>
        <dbReference type="PROSITE" id="PS51263"/>
    </source>
</evidence>
<dbReference type="PANTHER" id="PTHR11913">
    <property type="entry name" value="COFILIN-RELATED"/>
    <property type="match status" value="1"/>
</dbReference>